<evidence type="ECO:0000256" key="1">
    <source>
        <dbReference type="ARBA" id="ARBA00007118"/>
    </source>
</evidence>
<comment type="cofactor">
    <cofactor evidence="8">
        <name>FMN</name>
        <dbReference type="ChEBI" id="CHEBI:58210"/>
    </cofactor>
    <text evidence="8">Binds 1 FMN per subunit.</text>
</comment>
<comment type="similarity">
    <text evidence="1 7">Belongs to the nitroreductase family.</text>
</comment>
<dbReference type="OrthoDB" id="9804207at2"/>
<keyword evidence="3 7" id="KW-0288">FMN</keyword>
<evidence type="ECO:0000256" key="7">
    <source>
        <dbReference type="PIRNR" id="PIRNR000232"/>
    </source>
</evidence>
<reference evidence="10 13" key="2">
    <citation type="submission" date="2016-10" db="EMBL/GenBank/DDBJ databases">
        <title>The whole genome sequencing and assembly of Aeribacillus pallidus KCTC3564 strain.</title>
        <authorList>
            <person name="Lee Y.-J."/>
            <person name="Park M.-K."/>
            <person name="Yi H."/>
            <person name="Bahn Y.-S."/>
            <person name="Kim J.F."/>
            <person name="Lee D.-W."/>
        </authorList>
    </citation>
    <scope>NUCLEOTIDE SEQUENCE [LARGE SCALE GENOMIC DNA]</scope>
    <source>
        <strain evidence="10 13">KCTC3564</strain>
    </source>
</reference>
<dbReference type="InterPro" id="IPR052530">
    <property type="entry name" value="NAD(P)H_nitroreductase"/>
</dbReference>
<dbReference type="GO" id="GO:0016491">
    <property type="term" value="F:oxidoreductase activity"/>
    <property type="evidence" value="ECO:0007669"/>
    <property type="project" value="UniProtKB-UniRule"/>
</dbReference>
<dbReference type="PANTHER" id="PTHR43821">
    <property type="entry name" value="NAD(P)H NITROREDUCTASE YDJA-RELATED"/>
    <property type="match status" value="1"/>
</dbReference>
<name>A0A161ZSV8_9BACI</name>
<keyword evidence="6 7" id="KW-0520">NAD</keyword>
<dbReference type="Gene3D" id="3.40.109.10">
    <property type="entry name" value="NADH Oxidase"/>
    <property type="match status" value="1"/>
</dbReference>
<dbReference type="Proteomes" id="UP000214606">
    <property type="component" value="Chromosome"/>
</dbReference>
<sequence length="183" mass="21016">METYKVANIIKERRSIKEFKKDPIPKEVICELLNTAVWAPNHGLREPWRFVLFMNEGKEKLVAAIAQETNNGKNIDRLREKLLPIPAHLLVIMKEDPRQKQWEEDLKATSALIQNFQLAAWEKGIGVIWKTGAYIYSPSFRQKVGVEPGEKIVGLLHIGYPASIPEPKQRTNAEEKLTIIESY</sequence>
<dbReference type="InterPro" id="IPR000415">
    <property type="entry name" value="Nitroreductase-like"/>
</dbReference>
<evidence type="ECO:0000256" key="4">
    <source>
        <dbReference type="ARBA" id="ARBA00022857"/>
    </source>
</evidence>
<dbReference type="PIRSF" id="PIRSF000232">
    <property type="entry name" value="YdjA"/>
    <property type="match status" value="1"/>
</dbReference>
<dbReference type="EMBL" id="LWBR01000024">
    <property type="protein sequence ID" value="KZN96187.1"/>
    <property type="molecule type" value="Genomic_DNA"/>
</dbReference>
<protein>
    <recommendedName>
        <fullName evidence="7">Putative NAD(P)H nitroreductase</fullName>
        <ecNumber evidence="7">1.-.-.-</ecNumber>
    </recommendedName>
</protein>
<dbReference type="GeneID" id="301126988"/>
<gene>
    <name evidence="10" type="ORF">AP3564_18905</name>
    <name evidence="11" type="ORF">AZI98_08990</name>
</gene>
<evidence type="ECO:0000313" key="11">
    <source>
        <dbReference type="EMBL" id="KZN96187.1"/>
    </source>
</evidence>
<dbReference type="Pfam" id="PF00881">
    <property type="entry name" value="Nitroreductase"/>
    <property type="match status" value="1"/>
</dbReference>
<evidence type="ECO:0000256" key="8">
    <source>
        <dbReference type="PIRSR" id="PIRSR000232-1"/>
    </source>
</evidence>
<evidence type="ECO:0000313" key="12">
    <source>
        <dbReference type="Proteomes" id="UP000076476"/>
    </source>
</evidence>
<organism evidence="11 12">
    <name type="scientific">Aeribacillus pallidus</name>
    <dbReference type="NCBI Taxonomy" id="33936"/>
    <lineage>
        <taxon>Bacteria</taxon>
        <taxon>Bacillati</taxon>
        <taxon>Bacillota</taxon>
        <taxon>Bacilli</taxon>
        <taxon>Bacillales</taxon>
        <taxon>Bacillaceae</taxon>
        <taxon>Aeribacillus</taxon>
    </lineage>
</organism>
<keyword evidence="4 7" id="KW-0521">NADP</keyword>
<evidence type="ECO:0000256" key="3">
    <source>
        <dbReference type="ARBA" id="ARBA00022643"/>
    </source>
</evidence>
<evidence type="ECO:0000256" key="5">
    <source>
        <dbReference type="ARBA" id="ARBA00023002"/>
    </source>
</evidence>
<keyword evidence="2 7" id="KW-0285">Flavoprotein</keyword>
<dbReference type="AlphaFoldDB" id="A0A161ZSV8"/>
<dbReference type="KEGG" id="apak:AP3564_18905"/>
<feature type="domain" description="Nitroreductase" evidence="9">
    <location>
        <begin position="10"/>
        <end position="160"/>
    </location>
</feature>
<dbReference type="InterPro" id="IPR029479">
    <property type="entry name" value="Nitroreductase"/>
</dbReference>
<dbReference type="EC" id="1.-.-.-" evidence="7"/>
<keyword evidence="5 7" id="KW-0560">Oxidoreductase</keyword>
<evidence type="ECO:0000313" key="13">
    <source>
        <dbReference type="Proteomes" id="UP000214606"/>
    </source>
</evidence>
<feature type="binding site" description="in other chain" evidence="8">
    <location>
        <begin position="129"/>
        <end position="131"/>
    </location>
    <ligand>
        <name>FMN</name>
        <dbReference type="ChEBI" id="CHEBI:58210"/>
        <note>ligand shared between dimeric partners</note>
    </ligand>
</feature>
<feature type="binding site" evidence="8">
    <location>
        <position position="42"/>
    </location>
    <ligand>
        <name>FMN</name>
        <dbReference type="ChEBI" id="CHEBI:58210"/>
        <note>ligand shared between dimeric partners</note>
    </ligand>
</feature>
<dbReference type="Proteomes" id="UP000076476">
    <property type="component" value="Unassembled WGS sequence"/>
</dbReference>
<accession>A0A163ZEE7</accession>
<dbReference type="STRING" id="33936.AZI98_08990"/>
<evidence type="ECO:0000313" key="10">
    <source>
        <dbReference type="EMBL" id="ASS92052.1"/>
    </source>
</evidence>
<reference evidence="11 12" key="1">
    <citation type="submission" date="2016-04" db="EMBL/GenBank/DDBJ databases">
        <title>Draft genome sequence of Aeribacillus pallidus 8m3 from petroleum reservoir.</title>
        <authorList>
            <person name="Poltaraus A.B."/>
            <person name="Nazina T.N."/>
            <person name="Tourova T.P."/>
            <person name="Malakho S.M."/>
            <person name="Korshunova A.V."/>
            <person name="Sokolova D.S."/>
        </authorList>
    </citation>
    <scope>NUCLEOTIDE SEQUENCE [LARGE SCALE GENOMIC DNA]</scope>
    <source>
        <strain evidence="11 12">8m3</strain>
    </source>
</reference>
<dbReference type="RefSeq" id="WP_063387948.1">
    <property type="nucleotide sequence ID" value="NZ_CP017703.1"/>
</dbReference>
<feature type="binding site" description="in other chain" evidence="8">
    <location>
        <begin position="13"/>
        <end position="15"/>
    </location>
    <ligand>
        <name>FMN</name>
        <dbReference type="ChEBI" id="CHEBI:58210"/>
        <note>ligand shared between dimeric partners</note>
    </ligand>
</feature>
<dbReference type="EMBL" id="CP017703">
    <property type="protein sequence ID" value="ASS92052.1"/>
    <property type="molecule type" value="Genomic_DNA"/>
</dbReference>
<evidence type="ECO:0000256" key="6">
    <source>
        <dbReference type="ARBA" id="ARBA00023027"/>
    </source>
</evidence>
<dbReference type="SUPFAM" id="SSF55469">
    <property type="entry name" value="FMN-dependent nitroreductase-like"/>
    <property type="match status" value="1"/>
</dbReference>
<dbReference type="CDD" id="cd02135">
    <property type="entry name" value="YdjA-like"/>
    <property type="match status" value="1"/>
</dbReference>
<accession>A0A161ZSV8</accession>
<keyword evidence="12" id="KW-1185">Reference proteome</keyword>
<proteinExistence type="inferred from homology"/>
<evidence type="ECO:0000259" key="9">
    <source>
        <dbReference type="Pfam" id="PF00881"/>
    </source>
</evidence>
<dbReference type="InterPro" id="IPR026021">
    <property type="entry name" value="YdjA-like"/>
</dbReference>
<evidence type="ECO:0000256" key="2">
    <source>
        <dbReference type="ARBA" id="ARBA00022630"/>
    </source>
</evidence>
<dbReference type="PANTHER" id="PTHR43821:SF1">
    <property type="entry name" value="NAD(P)H NITROREDUCTASE YDJA-RELATED"/>
    <property type="match status" value="1"/>
</dbReference>